<evidence type="ECO:0000256" key="1">
    <source>
        <dbReference type="SAM" id="MobiDB-lite"/>
    </source>
</evidence>
<accession>A0ABM0KAE0</accession>
<feature type="region of interest" description="Disordered" evidence="1">
    <location>
        <begin position="1"/>
        <end position="25"/>
    </location>
</feature>
<gene>
    <name evidence="3" type="primary">LOC101848563</name>
</gene>
<keyword evidence="2" id="KW-1185">Reference proteome</keyword>
<sequence>MIIAGTDWSHSKNGQRPLPHTPLPHTPLDCDSGYEEIDENAVSAISGASQNEAGPSPYIDVINDGYEVPVSPRSLSVGTLPAHAHTHSRQNESQMNRRATEGGRYRSAPNVEFLPKDSETLYANRRSRQLYSNDVGVDTQM</sequence>
<dbReference type="RefSeq" id="XP_005112783.1">
    <property type="nucleotide sequence ID" value="XM_005112726.3"/>
</dbReference>
<evidence type="ECO:0000313" key="2">
    <source>
        <dbReference type="Proteomes" id="UP000694888"/>
    </source>
</evidence>
<dbReference type="Proteomes" id="UP000694888">
    <property type="component" value="Unplaced"/>
</dbReference>
<proteinExistence type="predicted"/>
<dbReference type="GeneID" id="101848563"/>
<protein>
    <submittedName>
        <fullName evidence="3">Uncharacterized protein LOC101848563 isoform X2</fullName>
    </submittedName>
</protein>
<reference evidence="3" key="1">
    <citation type="submission" date="2025-08" db="UniProtKB">
        <authorList>
            <consortium name="RefSeq"/>
        </authorList>
    </citation>
    <scope>IDENTIFICATION</scope>
</reference>
<evidence type="ECO:0000313" key="3">
    <source>
        <dbReference type="RefSeq" id="XP_005112783.1"/>
    </source>
</evidence>
<organism evidence="2 3">
    <name type="scientific">Aplysia californica</name>
    <name type="common">California sea hare</name>
    <dbReference type="NCBI Taxonomy" id="6500"/>
    <lineage>
        <taxon>Eukaryota</taxon>
        <taxon>Metazoa</taxon>
        <taxon>Spiralia</taxon>
        <taxon>Lophotrochozoa</taxon>
        <taxon>Mollusca</taxon>
        <taxon>Gastropoda</taxon>
        <taxon>Heterobranchia</taxon>
        <taxon>Euthyneura</taxon>
        <taxon>Tectipleura</taxon>
        <taxon>Aplysiida</taxon>
        <taxon>Aplysioidea</taxon>
        <taxon>Aplysiidae</taxon>
        <taxon>Aplysia</taxon>
    </lineage>
</organism>
<feature type="region of interest" description="Disordered" evidence="1">
    <location>
        <begin position="73"/>
        <end position="109"/>
    </location>
</feature>
<name>A0ABM0KAE0_APLCA</name>